<dbReference type="EMBL" id="CP036433">
    <property type="protein sequence ID" value="QDU94598.1"/>
    <property type="molecule type" value="Genomic_DNA"/>
</dbReference>
<evidence type="ECO:0000256" key="2">
    <source>
        <dbReference type="ARBA" id="ARBA00022723"/>
    </source>
</evidence>
<evidence type="ECO:0000313" key="8">
    <source>
        <dbReference type="Proteomes" id="UP000317648"/>
    </source>
</evidence>
<dbReference type="AlphaFoldDB" id="A0A518DRX9"/>
<dbReference type="Pfam" id="PF23500">
    <property type="entry name" value="DUF7133"/>
    <property type="match status" value="1"/>
</dbReference>
<keyword evidence="8" id="KW-1185">Reference proteome</keyword>
<dbReference type="InterPro" id="IPR055557">
    <property type="entry name" value="DUF7133"/>
</dbReference>
<keyword evidence="2 4" id="KW-0479">Metal-binding</keyword>
<feature type="chain" id="PRO_5021948803" evidence="5">
    <location>
        <begin position="23"/>
        <end position="982"/>
    </location>
</feature>
<dbReference type="SUPFAM" id="SSF46626">
    <property type="entry name" value="Cytochrome c"/>
    <property type="match status" value="1"/>
</dbReference>
<dbReference type="OrthoDB" id="230287at2"/>
<dbReference type="GO" id="GO:0009055">
    <property type="term" value="F:electron transfer activity"/>
    <property type="evidence" value="ECO:0007669"/>
    <property type="project" value="InterPro"/>
</dbReference>
<dbReference type="Gene3D" id="1.10.760.10">
    <property type="entry name" value="Cytochrome c-like domain"/>
    <property type="match status" value="1"/>
</dbReference>
<dbReference type="SUPFAM" id="SSF63829">
    <property type="entry name" value="Calcium-dependent phosphotriesterase"/>
    <property type="match status" value="1"/>
</dbReference>
<keyword evidence="3 4" id="KW-0408">Iron</keyword>
<name>A0A518DRX9_9BACT</name>
<dbReference type="Proteomes" id="UP000317648">
    <property type="component" value="Chromosome"/>
</dbReference>
<evidence type="ECO:0000256" key="3">
    <source>
        <dbReference type="ARBA" id="ARBA00023004"/>
    </source>
</evidence>
<feature type="signal peptide" evidence="5">
    <location>
        <begin position="1"/>
        <end position="22"/>
    </location>
</feature>
<reference evidence="7 8" key="1">
    <citation type="submission" date="2019-02" db="EMBL/GenBank/DDBJ databases">
        <title>Deep-cultivation of Planctomycetes and their phenomic and genomic characterization uncovers novel biology.</title>
        <authorList>
            <person name="Wiegand S."/>
            <person name="Jogler M."/>
            <person name="Boedeker C."/>
            <person name="Pinto D."/>
            <person name="Vollmers J."/>
            <person name="Rivas-Marin E."/>
            <person name="Kohn T."/>
            <person name="Peeters S.H."/>
            <person name="Heuer A."/>
            <person name="Rast P."/>
            <person name="Oberbeckmann S."/>
            <person name="Bunk B."/>
            <person name="Jeske O."/>
            <person name="Meyerdierks A."/>
            <person name="Storesund J.E."/>
            <person name="Kallscheuer N."/>
            <person name="Luecker S."/>
            <person name="Lage O.M."/>
            <person name="Pohl T."/>
            <person name="Merkel B.J."/>
            <person name="Hornburger P."/>
            <person name="Mueller R.-W."/>
            <person name="Bruemmer F."/>
            <person name="Labrenz M."/>
            <person name="Spormann A.M."/>
            <person name="Op den Camp H."/>
            <person name="Overmann J."/>
            <person name="Amann R."/>
            <person name="Jetten M.S.M."/>
            <person name="Mascher T."/>
            <person name="Medema M.H."/>
            <person name="Devos D.P."/>
            <person name="Kaster A.-K."/>
            <person name="Ovreas L."/>
            <person name="Rohde M."/>
            <person name="Galperin M.Y."/>
            <person name="Jogler C."/>
        </authorList>
    </citation>
    <scope>NUCLEOTIDE SEQUENCE [LARGE SCALE GENOMIC DNA]</scope>
    <source>
        <strain evidence="7 8">Pla85_3_4</strain>
    </source>
</reference>
<dbReference type="InterPro" id="IPR036909">
    <property type="entry name" value="Cyt_c-like_dom_sf"/>
</dbReference>
<organism evidence="7 8">
    <name type="scientific">Lignipirellula cremea</name>
    <dbReference type="NCBI Taxonomy" id="2528010"/>
    <lineage>
        <taxon>Bacteria</taxon>
        <taxon>Pseudomonadati</taxon>
        <taxon>Planctomycetota</taxon>
        <taxon>Planctomycetia</taxon>
        <taxon>Pirellulales</taxon>
        <taxon>Pirellulaceae</taxon>
        <taxon>Lignipirellula</taxon>
    </lineage>
</organism>
<dbReference type="SUPFAM" id="SSF48371">
    <property type="entry name" value="ARM repeat"/>
    <property type="match status" value="2"/>
</dbReference>
<evidence type="ECO:0000256" key="1">
    <source>
        <dbReference type="ARBA" id="ARBA00022617"/>
    </source>
</evidence>
<dbReference type="NCBIfam" id="TIGR02604">
    <property type="entry name" value="Piru_Ver_Nterm"/>
    <property type="match status" value="1"/>
</dbReference>
<sequence length="982" mass="106299" precursor="true">MIVRTLPLLLCTLGMFLSFAQAAQAEETTPAPPVASPLEAKAAIELMETAPGFQVELVACEPTVVDPVAIRFDEDGRLWVVEMRDYPNGPAEGQPGLSQIRLLEDVDGDGFYEKGTTFADELLFATGLQPYDGGLFVTVAGALLYLKDTTGDGRADHRRTWFTGFAEMNPQLRVNHPTLALDNQIYLANGLRGGEAKKFDAPDQPGLPLQGRDFRFDPRTEAYETVSGMGQFGLCFDDDGNRFVCSNRNPLKQIVLEERYLSHHDKFAPPAATHDVSPPGESSRVFPINNGWVTSNLHEGQFTAACGVTIYRGDQWPAEYRGDGFTCEPTGSLVHRSPLQPDGATFKTVGGDQPPEFLASRDGWFRPVNLELGPDGALYVVDMYRAVIEHPHWMPEELKDRRDLLLGNEQGRIYRVVAKSDKRRPPAKLSQAATAELVALLAHPNAWQRETAARLLLQRQDPAAVPALLELAQSHDEPLARFHALWALEGQQALTDEALAAALEDASPRVQRQALLIAERRLENTPALRDKVLSLAAGKDPVVRFQAALSGGPLASDSQLPVLLKAASLSGDDPWQQYAVILGAGRELGWQAASQFIASIRQAPQAATPGQLSLAQLWLQTSLADNSPQAADALLHAITGDAGAVPTGTQMVLLTSWLKALDGRQTPAGQAAPFDAAADSGKAIFALARTAASDESRSLAERQQAIELLAFDGPSEPQLLKLATDDSSPAIRIDAIEALARRGSDASWSTLLQGFKSAAPPVRHVLLRGAAARPARRDLLLQAVADGAIRPGEIDLAVANQLRNDRDEKRKERAGKLLTAVTGDRAEALARYRAALELPADPRAGQAVFAKQCATCHRIDGTGFEVGPNIGDTRTKTPEQLLTDIIQPNRAIDANFLAYVVETLDGKVLTGVFAAETGASITLQQPGGKTSIVLRDDIERMQSTGVSLMPDGVENNVSLQQMADLIGYLKNWRYLDGRTPLR</sequence>
<dbReference type="Pfam" id="PF00034">
    <property type="entry name" value="Cytochrom_C"/>
    <property type="match status" value="1"/>
</dbReference>
<dbReference type="InterPro" id="IPR011989">
    <property type="entry name" value="ARM-like"/>
</dbReference>
<evidence type="ECO:0000256" key="4">
    <source>
        <dbReference type="PROSITE-ProRule" id="PRU00433"/>
    </source>
</evidence>
<keyword evidence="1 4" id="KW-0349">Heme</keyword>
<dbReference type="Gene3D" id="1.25.10.10">
    <property type="entry name" value="Leucine-rich Repeat Variant"/>
    <property type="match status" value="1"/>
</dbReference>
<evidence type="ECO:0000313" key="7">
    <source>
        <dbReference type="EMBL" id="QDU94598.1"/>
    </source>
</evidence>
<dbReference type="InterPro" id="IPR016024">
    <property type="entry name" value="ARM-type_fold"/>
</dbReference>
<protein>
    <submittedName>
        <fullName evidence="7">Cytochrome c</fullName>
    </submittedName>
</protein>
<evidence type="ECO:0000259" key="6">
    <source>
        <dbReference type="PROSITE" id="PS51007"/>
    </source>
</evidence>
<dbReference type="PANTHER" id="PTHR33546:SF1">
    <property type="entry name" value="LARGE, MULTIFUNCTIONAL SECRETED PROTEIN"/>
    <property type="match status" value="1"/>
</dbReference>
<feature type="domain" description="Cytochrome c" evidence="6">
    <location>
        <begin position="840"/>
        <end position="973"/>
    </location>
</feature>
<dbReference type="InterPro" id="IPR013427">
    <property type="entry name" value="Haem-bd_dom_put"/>
</dbReference>
<dbReference type="GO" id="GO:0046872">
    <property type="term" value="F:metal ion binding"/>
    <property type="evidence" value="ECO:0007669"/>
    <property type="project" value="UniProtKB-KW"/>
</dbReference>
<proteinExistence type="predicted"/>
<keyword evidence="5" id="KW-0732">Signal</keyword>
<dbReference type="RefSeq" id="WP_145053144.1">
    <property type="nucleotide sequence ID" value="NZ_CP036433.1"/>
</dbReference>
<dbReference type="KEGG" id="lcre:Pla8534_23910"/>
<dbReference type="PROSITE" id="PS51007">
    <property type="entry name" value="CYTC"/>
    <property type="match status" value="1"/>
</dbReference>
<dbReference type="Pfam" id="PF13646">
    <property type="entry name" value="HEAT_2"/>
    <property type="match status" value="1"/>
</dbReference>
<accession>A0A518DRX9</accession>
<dbReference type="InterPro" id="IPR009056">
    <property type="entry name" value="Cyt_c-like_dom"/>
</dbReference>
<evidence type="ECO:0000256" key="5">
    <source>
        <dbReference type="SAM" id="SignalP"/>
    </source>
</evidence>
<gene>
    <name evidence="7" type="ORF">Pla8534_23910</name>
</gene>
<dbReference type="Gene3D" id="2.120.10.30">
    <property type="entry name" value="TolB, C-terminal domain"/>
    <property type="match status" value="1"/>
</dbReference>
<dbReference type="InterPro" id="IPR013428">
    <property type="entry name" value="Membrane-bound_put_N"/>
</dbReference>
<dbReference type="InterPro" id="IPR011042">
    <property type="entry name" value="6-blade_b-propeller_TolB-like"/>
</dbReference>
<dbReference type="NCBIfam" id="TIGR02603">
    <property type="entry name" value="CxxCH_TIGR02603"/>
    <property type="match status" value="1"/>
</dbReference>
<dbReference type="PANTHER" id="PTHR33546">
    <property type="entry name" value="LARGE, MULTIFUNCTIONAL SECRETED PROTEIN-RELATED"/>
    <property type="match status" value="1"/>
</dbReference>
<dbReference type="GO" id="GO:0020037">
    <property type="term" value="F:heme binding"/>
    <property type="evidence" value="ECO:0007669"/>
    <property type="project" value="InterPro"/>
</dbReference>